<dbReference type="Proteomes" id="UP000320042">
    <property type="component" value="Unassembled WGS sequence"/>
</dbReference>
<feature type="transmembrane region" description="Helical" evidence="7">
    <location>
        <begin position="53"/>
        <end position="73"/>
    </location>
</feature>
<keyword evidence="5 7" id="KW-1133">Transmembrane helix</keyword>
<dbReference type="AlphaFoldDB" id="A0A563UJS2"/>
<evidence type="ECO:0000256" key="3">
    <source>
        <dbReference type="ARBA" id="ARBA00022475"/>
    </source>
</evidence>
<keyword evidence="4 7" id="KW-0812">Transmembrane</keyword>
<feature type="domain" description="YetF C-terminal" evidence="8">
    <location>
        <begin position="102"/>
        <end position="176"/>
    </location>
</feature>
<feature type="transmembrane region" description="Helical" evidence="7">
    <location>
        <begin position="20"/>
        <end position="41"/>
    </location>
</feature>
<accession>A0A563UJS2</accession>
<keyword evidence="10" id="KW-1185">Reference proteome</keyword>
<reference evidence="9 10" key="1">
    <citation type="submission" date="2019-07" db="EMBL/GenBank/DDBJ databases">
        <authorList>
            <person name="Kim J."/>
        </authorList>
    </citation>
    <scope>NUCLEOTIDE SEQUENCE [LARGE SCALE GENOMIC DNA]</scope>
    <source>
        <strain evidence="10">dk17</strain>
    </source>
</reference>
<evidence type="ECO:0000313" key="9">
    <source>
        <dbReference type="EMBL" id="TWR31549.1"/>
    </source>
</evidence>
<dbReference type="PANTHER" id="PTHR34582:SF6">
    <property type="entry name" value="UPF0702 TRANSMEMBRANE PROTEIN YCAP"/>
    <property type="match status" value="1"/>
</dbReference>
<keyword evidence="3" id="KW-1003">Cell membrane</keyword>
<gene>
    <name evidence="9" type="ORF">FPZ43_03490</name>
</gene>
<dbReference type="PANTHER" id="PTHR34582">
    <property type="entry name" value="UPF0702 TRANSMEMBRANE PROTEIN YCAP"/>
    <property type="match status" value="1"/>
</dbReference>
<comment type="caution">
    <text evidence="9">The sequence shown here is derived from an EMBL/GenBank/DDBJ whole genome shotgun (WGS) entry which is preliminary data.</text>
</comment>
<feature type="transmembrane region" description="Helical" evidence="7">
    <location>
        <begin position="79"/>
        <end position="97"/>
    </location>
</feature>
<proteinExistence type="inferred from homology"/>
<evidence type="ECO:0000313" key="10">
    <source>
        <dbReference type="Proteomes" id="UP000320042"/>
    </source>
</evidence>
<evidence type="ECO:0000256" key="1">
    <source>
        <dbReference type="ARBA" id="ARBA00004651"/>
    </source>
</evidence>
<evidence type="ECO:0000256" key="5">
    <source>
        <dbReference type="ARBA" id="ARBA00022989"/>
    </source>
</evidence>
<comment type="subcellular location">
    <subcellularLocation>
        <location evidence="1">Cell membrane</location>
        <topology evidence="1">Multi-pass membrane protein</topology>
    </subcellularLocation>
</comment>
<evidence type="ECO:0000256" key="4">
    <source>
        <dbReference type="ARBA" id="ARBA00022692"/>
    </source>
</evidence>
<comment type="similarity">
    <text evidence="2">Belongs to the UPF0702 family.</text>
</comment>
<evidence type="ECO:0000256" key="2">
    <source>
        <dbReference type="ARBA" id="ARBA00006448"/>
    </source>
</evidence>
<dbReference type="InterPro" id="IPR007353">
    <property type="entry name" value="DUF421"/>
</dbReference>
<dbReference type="InterPro" id="IPR023090">
    <property type="entry name" value="UPF0702_alpha/beta_dom_sf"/>
</dbReference>
<keyword evidence="6 7" id="KW-0472">Membrane</keyword>
<dbReference type="GO" id="GO:0005886">
    <property type="term" value="C:plasma membrane"/>
    <property type="evidence" value="ECO:0007669"/>
    <property type="project" value="UniProtKB-SubCell"/>
</dbReference>
<name>A0A563UJS2_9SPHI</name>
<organism evidence="9 10">
    <name type="scientific">Mucilaginibacter pallidiroseus</name>
    <dbReference type="NCBI Taxonomy" id="2599295"/>
    <lineage>
        <taxon>Bacteria</taxon>
        <taxon>Pseudomonadati</taxon>
        <taxon>Bacteroidota</taxon>
        <taxon>Sphingobacteriia</taxon>
        <taxon>Sphingobacteriales</taxon>
        <taxon>Sphingobacteriaceae</taxon>
        <taxon>Mucilaginibacter</taxon>
    </lineage>
</organism>
<dbReference type="OrthoDB" id="6538282at2"/>
<evidence type="ECO:0000256" key="6">
    <source>
        <dbReference type="ARBA" id="ARBA00023136"/>
    </source>
</evidence>
<dbReference type="Pfam" id="PF04239">
    <property type="entry name" value="DUF421"/>
    <property type="match status" value="1"/>
</dbReference>
<evidence type="ECO:0000259" key="8">
    <source>
        <dbReference type="Pfam" id="PF04239"/>
    </source>
</evidence>
<sequence length="232" mass="25538">MKPEDIKFGDLQRMFIGEVPGAFFIELIIRALIIYLILMVAMRSMGKRMSSQLSRNELAAMVSLAAAIGVPMMAPDRGILPAIVIAFVLVAIQRTIAKAASKNQSFERLTQGNISTLIKDSVIEVKALEAVGLSRERLFAELRCNSIAHLGEVKRVYIEANGAFSVIKTDDVKSGLSIIPKIDKSFLAAYSHDDKQVCCFCGYTAIQHINDTDLNKCPNCQKTEWTAAVQLN</sequence>
<dbReference type="RefSeq" id="WP_146380446.1">
    <property type="nucleotide sequence ID" value="NZ_VOEJ01000001.1"/>
</dbReference>
<evidence type="ECO:0000256" key="7">
    <source>
        <dbReference type="SAM" id="Phobius"/>
    </source>
</evidence>
<protein>
    <submittedName>
        <fullName evidence="9">DUF421 domain-containing protein</fullName>
    </submittedName>
</protein>
<dbReference type="Gene3D" id="3.30.240.20">
    <property type="entry name" value="bsu07140 like domains"/>
    <property type="match status" value="1"/>
</dbReference>
<dbReference type="EMBL" id="VOEJ01000001">
    <property type="protein sequence ID" value="TWR31549.1"/>
    <property type="molecule type" value="Genomic_DNA"/>
</dbReference>